<dbReference type="HOGENOM" id="CLU_2399845_0_0_1"/>
<accession>A0A067S5E9</accession>
<protein>
    <submittedName>
        <fullName evidence="2">Uncharacterized protein</fullName>
    </submittedName>
</protein>
<feature type="region of interest" description="Disordered" evidence="1">
    <location>
        <begin position="1"/>
        <end position="42"/>
    </location>
</feature>
<evidence type="ECO:0000313" key="2">
    <source>
        <dbReference type="EMBL" id="KDR66011.1"/>
    </source>
</evidence>
<dbReference type="AlphaFoldDB" id="A0A067S5E9"/>
<name>A0A067S5E9_GALM3</name>
<dbReference type="EMBL" id="KL142428">
    <property type="protein sequence ID" value="KDR66011.1"/>
    <property type="molecule type" value="Genomic_DNA"/>
</dbReference>
<keyword evidence="3" id="KW-1185">Reference proteome</keyword>
<reference evidence="3" key="1">
    <citation type="journal article" date="2014" name="Proc. Natl. Acad. Sci. U.S.A.">
        <title>Extensive sampling of basidiomycete genomes demonstrates inadequacy of the white-rot/brown-rot paradigm for wood decay fungi.</title>
        <authorList>
            <person name="Riley R."/>
            <person name="Salamov A.A."/>
            <person name="Brown D.W."/>
            <person name="Nagy L.G."/>
            <person name="Floudas D."/>
            <person name="Held B.W."/>
            <person name="Levasseur A."/>
            <person name="Lombard V."/>
            <person name="Morin E."/>
            <person name="Otillar R."/>
            <person name="Lindquist E.A."/>
            <person name="Sun H."/>
            <person name="LaButti K.M."/>
            <person name="Schmutz J."/>
            <person name="Jabbour D."/>
            <person name="Luo H."/>
            <person name="Baker S.E."/>
            <person name="Pisabarro A.G."/>
            <person name="Walton J.D."/>
            <person name="Blanchette R.A."/>
            <person name="Henrissat B."/>
            <person name="Martin F."/>
            <person name="Cullen D."/>
            <person name="Hibbett D.S."/>
            <person name="Grigoriev I.V."/>
        </authorList>
    </citation>
    <scope>NUCLEOTIDE SEQUENCE [LARGE SCALE GENOMIC DNA]</scope>
    <source>
        <strain evidence="3">CBS 339.88</strain>
    </source>
</reference>
<proteinExistence type="predicted"/>
<dbReference type="Proteomes" id="UP000027222">
    <property type="component" value="Unassembled WGS sequence"/>
</dbReference>
<evidence type="ECO:0000256" key="1">
    <source>
        <dbReference type="SAM" id="MobiDB-lite"/>
    </source>
</evidence>
<sequence length="93" mass="10509">MSNDSTKAPSSDDELPDLVPHIDSDESDDPTPNEDSNPILSDIQDDDYDLLFTCFLNLILDPDNPLDLTPQQRERLLDCLERIGNMRPPNIID</sequence>
<organism evidence="2 3">
    <name type="scientific">Galerina marginata (strain CBS 339.88)</name>
    <dbReference type="NCBI Taxonomy" id="685588"/>
    <lineage>
        <taxon>Eukaryota</taxon>
        <taxon>Fungi</taxon>
        <taxon>Dikarya</taxon>
        <taxon>Basidiomycota</taxon>
        <taxon>Agaricomycotina</taxon>
        <taxon>Agaricomycetes</taxon>
        <taxon>Agaricomycetidae</taxon>
        <taxon>Agaricales</taxon>
        <taxon>Agaricineae</taxon>
        <taxon>Strophariaceae</taxon>
        <taxon>Galerina</taxon>
    </lineage>
</organism>
<evidence type="ECO:0000313" key="3">
    <source>
        <dbReference type="Proteomes" id="UP000027222"/>
    </source>
</evidence>
<gene>
    <name evidence="2" type="ORF">GALMADRAFT_148185</name>
</gene>